<protein>
    <submittedName>
        <fullName evidence="1">Uncharacterized protein</fullName>
    </submittedName>
</protein>
<accession>A0ACB6QZ60</accession>
<sequence>MLQTWIPRLGTLFTLTSLLAIVSAQSSSETITARATLSSTGAAPSPTSSATNSTTSRGPKVFTVKVGAGEFAYNPANLSDVHVGDTVSFEFYPLDHSVARAEFGSACVPYEYTGKNKVGFYSGTENVTTVNDLKYWNLTINDTAPIFYYCTAPGSCKDHQMVGVINPNATQTLDDQIESAKEAKFMVAPGQPLPGEASSSLSVPSSTSTSSPTSTPVPTHSSHHSNLSGGAIAGIAVGAAAFLVICAALFFYIGRTKSLKEVLDRRDATVTKTTPMTAGTEFGTPGTPGYPSQLSPQAEYSTHPPTYGQHHATETHPSGWTSPQMHPGHMSMTPPPPPQMAEVKSQHAPVEMHSPTPMQQTFPHELEAPIKSPR</sequence>
<organism evidence="1 2">
    <name type="scientific">Lindgomyces ingoldianus</name>
    <dbReference type="NCBI Taxonomy" id="673940"/>
    <lineage>
        <taxon>Eukaryota</taxon>
        <taxon>Fungi</taxon>
        <taxon>Dikarya</taxon>
        <taxon>Ascomycota</taxon>
        <taxon>Pezizomycotina</taxon>
        <taxon>Dothideomycetes</taxon>
        <taxon>Pleosporomycetidae</taxon>
        <taxon>Pleosporales</taxon>
        <taxon>Lindgomycetaceae</taxon>
        <taxon>Lindgomyces</taxon>
    </lineage>
</organism>
<keyword evidence="2" id="KW-1185">Reference proteome</keyword>
<evidence type="ECO:0000313" key="1">
    <source>
        <dbReference type="EMBL" id="KAF2471382.1"/>
    </source>
</evidence>
<name>A0ACB6QZ60_9PLEO</name>
<comment type="caution">
    <text evidence="1">The sequence shown here is derived from an EMBL/GenBank/DDBJ whole genome shotgun (WGS) entry which is preliminary data.</text>
</comment>
<dbReference type="EMBL" id="MU003505">
    <property type="protein sequence ID" value="KAF2471382.1"/>
    <property type="molecule type" value="Genomic_DNA"/>
</dbReference>
<dbReference type="Proteomes" id="UP000799755">
    <property type="component" value="Unassembled WGS sequence"/>
</dbReference>
<evidence type="ECO:0000313" key="2">
    <source>
        <dbReference type="Proteomes" id="UP000799755"/>
    </source>
</evidence>
<proteinExistence type="predicted"/>
<reference evidence="1" key="1">
    <citation type="journal article" date="2020" name="Stud. Mycol.">
        <title>101 Dothideomycetes genomes: a test case for predicting lifestyles and emergence of pathogens.</title>
        <authorList>
            <person name="Haridas S."/>
            <person name="Albert R."/>
            <person name="Binder M."/>
            <person name="Bloem J."/>
            <person name="Labutti K."/>
            <person name="Salamov A."/>
            <person name="Andreopoulos B."/>
            <person name="Baker S."/>
            <person name="Barry K."/>
            <person name="Bills G."/>
            <person name="Bluhm B."/>
            <person name="Cannon C."/>
            <person name="Castanera R."/>
            <person name="Culley D."/>
            <person name="Daum C."/>
            <person name="Ezra D."/>
            <person name="Gonzalez J."/>
            <person name="Henrissat B."/>
            <person name="Kuo A."/>
            <person name="Liang C."/>
            <person name="Lipzen A."/>
            <person name="Lutzoni F."/>
            <person name="Magnuson J."/>
            <person name="Mondo S."/>
            <person name="Nolan M."/>
            <person name="Ohm R."/>
            <person name="Pangilinan J."/>
            <person name="Park H.-J."/>
            <person name="Ramirez L."/>
            <person name="Alfaro M."/>
            <person name="Sun H."/>
            <person name="Tritt A."/>
            <person name="Yoshinaga Y."/>
            <person name="Zwiers L.-H."/>
            <person name="Turgeon B."/>
            <person name="Goodwin S."/>
            <person name="Spatafora J."/>
            <person name="Crous P."/>
            <person name="Grigoriev I."/>
        </authorList>
    </citation>
    <scope>NUCLEOTIDE SEQUENCE</scope>
    <source>
        <strain evidence="1">ATCC 200398</strain>
    </source>
</reference>
<gene>
    <name evidence="1" type="ORF">BDR25DRAFT_334001</name>
</gene>